<dbReference type="OrthoDB" id="5835829at2759"/>
<dbReference type="InterPro" id="IPR050481">
    <property type="entry name" value="UDP-glycosyltransf_plant"/>
</dbReference>
<organism evidence="1 5">
    <name type="scientific">Didymodactylos carnosus</name>
    <dbReference type="NCBI Taxonomy" id="1234261"/>
    <lineage>
        <taxon>Eukaryota</taxon>
        <taxon>Metazoa</taxon>
        <taxon>Spiralia</taxon>
        <taxon>Gnathifera</taxon>
        <taxon>Rotifera</taxon>
        <taxon>Eurotatoria</taxon>
        <taxon>Bdelloidea</taxon>
        <taxon>Philodinida</taxon>
        <taxon>Philodinidae</taxon>
        <taxon>Didymodactylos</taxon>
    </lineage>
</organism>
<dbReference type="EMBL" id="CAJOBC010010781">
    <property type="protein sequence ID" value="CAF4005207.1"/>
    <property type="molecule type" value="Genomic_DNA"/>
</dbReference>
<protein>
    <submittedName>
        <fullName evidence="1">Uncharacterized protein</fullName>
    </submittedName>
</protein>
<dbReference type="GO" id="GO:0035251">
    <property type="term" value="F:UDP-glucosyltransferase activity"/>
    <property type="evidence" value="ECO:0007669"/>
    <property type="project" value="InterPro"/>
</dbReference>
<accession>A0A814ZHK7</accession>
<dbReference type="EMBL" id="CAJNOK010031226">
    <property type="protein sequence ID" value="CAF1469619.1"/>
    <property type="molecule type" value="Genomic_DNA"/>
</dbReference>
<evidence type="ECO:0000313" key="3">
    <source>
        <dbReference type="EMBL" id="CAF4005207.1"/>
    </source>
</evidence>
<dbReference type="SUPFAM" id="SSF53756">
    <property type="entry name" value="UDP-Glycosyltransferase/glycogen phosphorylase"/>
    <property type="match status" value="1"/>
</dbReference>
<keyword evidence="5" id="KW-1185">Reference proteome</keyword>
<sequence>MLSTELPQGLIFKTFQGIKEESKHLIVNKNYRLIGPIVQVNRHSAFIMNWLDQQFPKSVIDSPFGSLVRLAEDQTDQIYLALKSCRFILSLKHLPRNICRNTANGLILE</sequence>
<dbReference type="PANTHER" id="PTHR48049:SF48">
    <property type="entry name" value="UDP-GLYCOSYLTRANSFERASE 71B2"/>
    <property type="match status" value="1"/>
</dbReference>
<reference evidence="1" key="1">
    <citation type="submission" date="2021-02" db="EMBL/GenBank/DDBJ databases">
        <authorList>
            <person name="Nowell W R."/>
        </authorList>
    </citation>
    <scope>NUCLEOTIDE SEQUENCE</scope>
</reference>
<dbReference type="Proteomes" id="UP000677228">
    <property type="component" value="Unassembled WGS sequence"/>
</dbReference>
<dbReference type="EMBL" id="CAJOBA010053114">
    <property type="protein sequence ID" value="CAF4261782.1"/>
    <property type="molecule type" value="Genomic_DNA"/>
</dbReference>
<dbReference type="Proteomes" id="UP000681722">
    <property type="component" value="Unassembled WGS sequence"/>
</dbReference>
<evidence type="ECO:0000313" key="1">
    <source>
        <dbReference type="EMBL" id="CAF1241789.1"/>
    </source>
</evidence>
<comment type="caution">
    <text evidence="1">The sequence shown here is derived from an EMBL/GenBank/DDBJ whole genome shotgun (WGS) entry which is preliminary data.</text>
</comment>
<evidence type="ECO:0000313" key="5">
    <source>
        <dbReference type="Proteomes" id="UP000663829"/>
    </source>
</evidence>
<dbReference type="PANTHER" id="PTHR48049">
    <property type="entry name" value="GLYCOSYLTRANSFERASE"/>
    <property type="match status" value="1"/>
</dbReference>
<dbReference type="Proteomes" id="UP000663829">
    <property type="component" value="Unassembled WGS sequence"/>
</dbReference>
<dbReference type="Gene3D" id="3.40.50.2000">
    <property type="entry name" value="Glycogen Phosphorylase B"/>
    <property type="match status" value="1"/>
</dbReference>
<evidence type="ECO:0000313" key="4">
    <source>
        <dbReference type="EMBL" id="CAF4261782.1"/>
    </source>
</evidence>
<dbReference type="Proteomes" id="UP000682733">
    <property type="component" value="Unassembled WGS sequence"/>
</dbReference>
<dbReference type="AlphaFoldDB" id="A0A814ZHK7"/>
<gene>
    <name evidence="1" type="ORF">GPM918_LOCUS25693</name>
    <name evidence="2" type="ORF">OVA965_LOCUS35602</name>
    <name evidence="3" type="ORF">SRO942_LOCUS25724</name>
    <name evidence="4" type="ORF">TMI583_LOCUS36576</name>
</gene>
<evidence type="ECO:0000313" key="2">
    <source>
        <dbReference type="EMBL" id="CAF1469619.1"/>
    </source>
</evidence>
<name>A0A814ZHK7_9BILA</name>
<dbReference type="EMBL" id="CAJNOQ010010065">
    <property type="protein sequence ID" value="CAF1241789.1"/>
    <property type="molecule type" value="Genomic_DNA"/>
</dbReference>
<proteinExistence type="predicted"/>